<keyword evidence="3" id="KW-1185">Reference proteome</keyword>
<dbReference type="Gene3D" id="2.60.120.380">
    <property type="match status" value="1"/>
</dbReference>
<dbReference type="AlphaFoldDB" id="A0A6N9PZ29"/>
<proteinExistence type="predicted"/>
<reference evidence="2 3" key="1">
    <citation type="submission" date="2019-01" db="EMBL/GenBank/DDBJ databases">
        <title>Chengkuizengella sp. nov., isolated from deep-sea sediment of East Pacific Ocean.</title>
        <authorList>
            <person name="Yang J."/>
            <person name="Lai Q."/>
            <person name="Shao Z."/>
        </authorList>
    </citation>
    <scope>NUCLEOTIDE SEQUENCE [LARGE SCALE GENOMIC DNA]</scope>
    <source>
        <strain evidence="2 3">YPA3-1-1</strain>
    </source>
</reference>
<name>A0A6N9PZ29_9BACL</name>
<feature type="signal peptide" evidence="1">
    <location>
        <begin position="1"/>
        <end position="28"/>
    </location>
</feature>
<evidence type="ECO:0000313" key="2">
    <source>
        <dbReference type="EMBL" id="NBI28062.1"/>
    </source>
</evidence>
<gene>
    <name evidence="2" type="ORF">ERL59_03690</name>
</gene>
<dbReference type="Proteomes" id="UP000448943">
    <property type="component" value="Unassembled WGS sequence"/>
</dbReference>
<dbReference type="EMBL" id="SIJB01000008">
    <property type="protein sequence ID" value="NBI28062.1"/>
    <property type="molecule type" value="Genomic_DNA"/>
</dbReference>
<keyword evidence="1" id="KW-0732">Signal</keyword>
<organism evidence="2 3">
    <name type="scientific">Chengkuizengella marina</name>
    <dbReference type="NCBI Taxonomy" id="2507566"/>
    <lineage>
        <taxon>Bacteria</taxon>
        <taxon>Bacillati</taxon>
        <taxon>Bacillota</taxon>
        <taxon>Bacilli</taxon>
        <taxon>Bacillales</taxon>
        <taxon>Paenibacillaceae</taxon>
        <taxon>Chengkuizengella</taxon>
    </lineage>
</organism>
<evidence type="ECO:0000256" key="1">
    <source>
        <dbReference type="SAM" id="SignalP"/>
    </source>
</evidence>
<comment type="caution">
    <text evidence="2">The sequence shown here is derived from an EMBL/GenBank/DDBJ whole genome shotgun (WGS) entry which is preliminary data.</text>
</comment>
<dbReference type="OrthoDB" id="2463367at2"/>
<protein>
    <submittedName>
        <fullName evidence="2">Uncharacterized protein</fullName>
    </submittedName>
</protein>
<evidence type="ECO:0000313" key="3">
    <source>
        <dbReference type="Proteomes" id="UP000448943"/>
    </source>
</evidence>
<dbReference type="RefSeq" id="WP_160644651.1">
    <property type="nucleotide sequence ID" value="NZ_SIJB01000008.1"/>
</dbReference>
<accession>A0A6N9PZ29</accession>
<feature type="chain" id="PRO_5027027382" evidence="1">
    <location>
        <begin position="29"/>
        <end position="854"/>
    </location>
</feature>
<sequence length="854" mass="97013">MKYYSTKSSISKVLVFSILLLTFLPVQGQTNMDVSSATDIEYELTYSGVLNSNDPEGLYKYEASGTGIDTLSLIVPNDVNYDVYIYDENLNIIGSDISSLGVEEELYRVNRGKIYYIKIFSNDGMYSSNEYILNIKPYKFNLQTNYEYDKNGSLVRTEVFDVQKQKELLKSGLNYVEVDMDTSASLTSLKGRTLVNLLGNEGNFEEQGLWANTLTTDISTNKFGTSSGKIDNSLESIEKIARNSSSLDLSGKKVLVGVWAKSNSANSEIELFLIGRKGEDGFNSTDKYIRFYDVSEEWNLYYTIFDLSTKTDDDWIFRLDVNNPGDIVNFDGAFVYEITDEEESYINSLSLPDGHQYIEDMYPFVDGMQSVTNPYLVRRSQNLLPPPSMWGEINKEYTRNILSDYKEIWEKNNTDEFVDVRINHIPVIEDTIYSFSMDLTVENYGGSGGFYLWVRTLDDNMNKISSWGEKTQTSTGKYTVNVEIPSGVSYINLGLTVTDTATGTYTISNPMLNFGPEPLPFEPMEEDDLYINTILTSSVDGSVKDELYQRGDKYYKWKTHEVLTVDGSVGLRSYVHLRSGYKIVSFEHISDYLDKAKMGASQLVSSSDVTYKESGTVFDSLTDENQYYISVGEDFKRVFIAIPNTDSGWGEDYTPSTEEIRAYFDANPYTLQYQLEEPYEELVTLYTLKIHKKVILDGSKNWRSVIDDRSGYKVVSLDGFDDYIGKNGSGVTDASSLIKFNQISLEESGLVYAKLSNYDQYYFSVNPTYKRLYITISDADSGWGEDYIPNTGDIKSYFSQNPYTLEYKLATPVVEETQVENKTFTLTKGLNQIELGSWGIDSGYEAEIEYNIER</sequence>